<evidence type="ECO:0000259" key="4">
    <source>
        <dbReference type="SMART" id="SM00322"/>
    </source>
</evidence>
<name>A0A8R1E490_CAEJA</name>
<keyword evidence="1" id="KW-0677">Repeat</keyword>
<protein>
    <recommendedName>
        <fullName evidence="4">K Homology domain-containing protein</fullName>
    </recommendedName>
</protein>
<dbReference type="InterPro" id="IPR004087">
    <property type="entry name" value="KH_dom"/>
</dbReference>
<feature type="region of interest" description="Disordered" evidence="3">
    <location>
        <begin position="137"/>
        <end position="159"/>
    </location>
</feature>
<dbReference type="Proteomes" id="UP000005237">
    <property type="component" value="Unassembled WGS sequence"/>
</dbReference>
<evidence type="ECO:0000313" key="5">
    <source>
        <dbReference type="EnsemblMetazoa" id="CJA18319.1"/>
    </source>
</evidence>
<dbReference type="PROSITE" id="PS50084">
    <property type="entry name" value="KH_TYPE_1"/>
    <property type="match status" value="2"/>
</dbReference>
<dbReference type="PANTHER" id="PTHR10288">
    <property type="entry name" value="KH DOMAIN CONTAINING RNA BINDING PROTEIN"/>
    <property type="match status" value="1"/>
</dbReference>
<sequence>MQMLNTIVNSGTANAENTLRIVGLPDNIVAAKTMVSDFLEKFEAQKQMATDPLKHKIEKTEKICFDMPIPPEVCGLIIGRGGETMKRLRSLTNCNLNLLQSSHETTHEPKPLRIIGFPDDVEKAKSMVASIIEDAPRMKESGPGSHMPGNSTMAQSTQINVPRSSVGAIIGLKGATIKRLSDDVGVKIQFMPDDDPTMAERGIVIMGTPNKIKIAVQMITDIVNSSGAMSTPST</sequence>
<evidence type="ECO:0000313" key="6">
    <source>
        <dbReference type="Proteomes" id="UP000005237"/>
    </source>
</evidence>
<dbReference type="Gene3D" id="3.30.310.210">
    <property type="match status" value="1"/>
</dbReference>
<feature type="compositionally biased region" description="Polar residues" evidence="3">
    <location>
        <begin position="148"/>
        <end position="159"/>
    </location>
</feature>
<evidence type="ECO:0000256" key="2">
    <source>
        <dbReference type="PROSITE-ProRule" id="PRU00117"/>
    </source>
</evidence>
<reference evidence="5" key="2">
    <citation type="submission" date="2022-06" db="UniProtKB">
        <authorList>
            <consortium name="EnsemblMetazoa"/>
        </authorList>
    </citation>
    <scope>IDENTIFICATION</scope>
    <source>
        <strain evidence="5">DF5081</strain>
    </source>
</reference>
<evidence type="ECO:0000256" key="3">
    <source>
        <dbReference type="SAM" id="MobiDB-lite"/>
    </source>
</evidence>
<evidence type="ECO:0000256" key="1">
    <source>
        <dbReference type="ARBA" id="ARBA00022737"/>
    </source>
</evidence>
<dbReference type="SUPFAM" id="SSF54791">
    <property type="entry name" value="Eukaryotic type KH-domain (KH-domain type I)"/>
    <property type="match status" value="2"/>
</dbReference>
<feature type="domain" description="K Homology" evidence="4">
    <location>
        <begin position="61"/>
        <end position="133"/>
    </location>
</feature>
<keyword evidence="2" id="KW-0694">RNA-binding</keyword>
<accession>A0A8R1E490</accession>
<dbReference type="EnsemblMetazoa" id="CJA18319.1">
    <property type="protein sequence ID" value="CJA18319.1"/>
    <property type="gene ID" value="WBGene00137523"/>
</dbReference>
<proteinExistence type="predicted"/>
<organism evidence="5 6">
    <name type="scientific">Caenorhabditis japonica</name>
    <dbReference type="NCBI Taxonomy" id="281687"/>
    <lineage>
        <taxon>Eukaryota</taxon>
        <taxon>Metazoa</taxon>
        <taxon>Ecdysozoa</taxon>
        <taxon>Nematoda</taxon>
        <taxon>Chromadorea</taxon>
        <taxon>Rhabditida</taxon>
        <taxon>Rhabditina</taxon>
        <taxon>Rhabditomorpha</taxon>
        <taxon>Rhabditoidea</taxon>
        <taxon>Rhabditidae</taxon>
        <taxon>Peloderinae</taxon>
        <taxon>Caenorhabditis</taxon>
    </lineage>
</organism>
<feature type="domain" description="K Homology" evidence="4">
    <location>
        <begin position="153"/>
        <end position="224"/>
    </location>
</feature>
<dbReference type="InterPro" id="IPR004088">
    <property type="entry name" value="KH_dom_type_1"/>
</dbReference>
<reference evidence="6" key="1">
    <citation type="submission" date="2010-08" db="EMBL/GenBank/DDBJ databases">
        <authorList>
            <consortium name="Caenorhabditis japonica Sequencing Consortium"/>
            <person name="Wilson R.K."/>
        </authorList>
    </citation>
    <scope>NUCLEOTIDE SEQUENCE [LARGE SCALE GENOMIC DNA]</scope>
    <source>
        <strain evidence="6">DF5081</strain>
    </source>
</reference>
<dbReference type="Pfam" id="PF00013">
    <property type="entry name" value="KH_1"/>
    <property type="match status" value="2"/>
</dbReference>
<dbReference type="SMART" id="SM00322">
    <property type="entry name" value="KH"/>
    <property type="match status" value="2"/>
</dbReference>
<dbReference type="AlphaFoldDB" id="A0A8R1E490"/>
<dbReference type="InterPro" id="IPR036612">
    <property type="entry name" value="KH_dom_type_1_sf"/>
</dbReference>
<keyword evidence="6" id="KW-1185">Reference proteome</keyword>
<dbReference type="GO" id="GO:0003723">
    <property type="term" value="F:RNA binding"/>
    <property type="evidence" value="ECO:0007669"/>
    <property type="project" value="UniProtKB-UniRule"/>
</dbReference>
<dbReference type="Gene3D" id="3.30.1370.10">
    <property type="entry name" value="K Homology domain, type 1"/>
    <property type="match status" value="1"/>
</dbReference>